<comment type="subcellular location">
    <subcellularLocation>
        <location evidence="1">Nucleus</location>
    </subcellularLocation>
</comment>
<dbReference type="CDD" id="cd10017">
    <property type="entry name" value="B3_DNA"/>
    <property type="match status" value="1"/>
</dbReference>
<evidence type="ECO:0000313" key="8">
    <source>
        <dbReference type="Proteomes" id="UP000265520"/>
    </source>
</evidence>
<organism evidence="7 8">
    <name type="scientific">Trifolium medium</name>
    <dbReference type="NCBI Taxonomy" id="97028"/>
    <lineage>
        <taxon>Eukaryota</taxon>
        <taxon>Viridiplantae</taxon>
        <taxon>Streptophyta</taxon>
        <taxon>Embryophyta</taxon>
        <taxon>Tracheophyta</taxon>
        <taxon>Spermatophyta</taxon>
        <taxon>Magnoliopsida</taxon>
        <taxon>eudicotyledons</taxon>
        <taxon>Gunneridae</taxon>
        <taxon>Pentapetalae</taxon>
        <taxon>rosids</taxon>
        <taxon>fabids</taxon>
        <taxon>Fabales</taxon>
        <taxon>Fabaceae</taxon>
        <taxon>Papilionoideae</taxon>
        <taxon>50 kb inversion clade</taxon>
        <taxon>NPAAA clade</taxon>
        <taxon>Hologalegina</taxon>
        <taxon>IRL clade</taxon>
        <taxon>Trifolieae</taxon>
        <taxon>Trifolium</taxon>
    </lineage>
</organism>
<evidence type="ECO:0000259" key="6">
    <source>
        <dbReference type="PROSITE" id="PS50863"/>
    </source>
</evidence>
<reference evidence="7 8" key="1">
    <citation type="journal article" date="2018" name="Front. Plant Sci.">
        <title>Red Clover (Trifolium pratense) and Zigzag Clover (T. medium) - A Picture of Genomic Similarities and Differences.</title>
        <authorList>
            <person name="Dluhosova J."/>
            <person name="Istvanek J."/>
            <person name="Nedelnik J."/>
            <person name="Repkova J."/>
        </authorList>
    </citation>
    <scope>NUCLEOTIDE SEQUENCE [LARGE SCALE GENOMIC DNA]</scope>
    <source>
        <strain evidence="8">cv. 10/8</strain>
        <tissue evidence="7">Leaf</tissue>
    </source>
</reference>
<feature type="non-terminal residue" evidence="7">
    <location>
        <position position="1"/>
    </location>
</feature>
<dbReference type="EMBL" id="LXQA010035423">
    <property type="protein sequence ID" value="MCH97609.1"/>
    <property type="molecule type" value="Genomic_DNA"/>
</dbReference>
<proteinExistence type="predicted"/>
<name>A0A392NEI6_9FABA</name>
<evidence type="ECO:0000256" key="5">
    <source>
        <dbReference type="ARBA" id="ARBA00023242"/>
    </source>
</evidence>
<keyword evidence="8" id="KW-1185">Reference proteome</keyword>
<evidence type="ECO:0000256" key="4">
    <source>
        <dbReference type="ARBA" id="ARBA00023163"/>
    </source>
</evidence>
<dbReference type="PROSITE" id="PS50863">
    <property type="entry name" value="B3"/>
    <property type="match status" value="1"/>
</dbReference>
<evidence type="ECO:0000256" key="1">
    <source>
        <dbReference type="ARBA" id="ARBA00004123"/>
    </source>
</evidence>
<keyword evidence="2" id="KW-0805">Transcription regulation</keyword>
<keyword evidence="5" id="KW-0539">Nucleus</keyword>
<dbReference type="AlphaFoldDB" id="A0A392NEI6"/>
<evidence type="ECO:0000313" key="7">
    <source>
        <dbReference type="EMBL" id="MCH97609.1"/>
    </source>
</evidence>
<keyword evidence="3" id="KW-0238">DNA-binding</keyword>
<dbReference type="Gene3D" id="2.40.330.10">
    <property type="entry name" value="DNA-binding pseudobarrel domain"/>
    <property type="match status" value="1"/>
</dbReference>
<evidence type="ECO:0000256" key="2">
    <source>
        <dbReference type="ARBA" id="ARBA00023015"/>
    </source>
</evidence>
<dbReference type="Pfam" id="PF02362">
    <property type="entry name" value="B3"/>
    <property type="match status" value="1"/>
</dbReference>
<feature type="domain" description="TF-B3" evidence="6">
    <location>
        <begin position="51"/>
        <end position="106"/>
    </location>
</feature>
<sequence length="106" mass="12492">YEKGNSEGPNAMKHYTFEIVVNSLYPYVSKEVLRRHGEECHGKFAELKVGGKSWSVRLYRQQKGIRFYKGWSKFKEECIVGIGDTCFFELIDEKKLVFKVSFERKK</sequence>
<accession>A0A392NEI6</accession>
<dbReference type="GO" id="GO:0003677">
    <property type="term" value="F:DNA binding"/>
    <property type="evidence" value="ECO:0007669"/>
    <property type="project" value="UniProtKB-KW"/>
</dbReference>
<protein>
    <submittedName>
        <fullName evidence="7">B3 domain-containing transcription factor VRN1-like</fullName>
    </submittedName>
</protein>
<dbReference type="SMART" id="SM01019">
    <property type="entry name" value="B3"/>
    <property type="match status" value="1"/>
</dbReference>
<dbReference type="InterPro" id="IPR003340">
    <property type="entry name" value="B3_DNA-bd"/>
</dbReference>
<dbReference type="Proteomes" id="UP000265520">
    <property type="component" value="Unassembled WGS sequence"/>
</dbReference>
<dbReference type="GO" id="GO:0005634">
    <property type="term" value="C:nucleus"/>
    <property type="evidence" value="ECO:0007669"/>
    <property type="project" value="UniProtKB-SubCell"/>
</dbReference>
<dbReference type="SUPFAM" id="SSF101936">
    <property type="entry name" value="DNA-binding pseudobarrel domain"/>
    <property type="match status" value="1"/>
</dbReference>
<evidence type="ECO:0000256" key="3">
    <source>
        <dbReference type="ARBA" id="ARBA00023125"/>
    </source>
</evidence>
<dbReference type="InterPro" id="IPR015300">
    <property type="entry name" value="DNA-bd_pseudobarrel_sf"/>
</dbReference>
<keyword evidence="4" id="KW-0804">Transcription</keyword>
<comment type="caution">
    <text evidence="7">The sequence shown here is derived from an EMBL/GenBank/DDBJ whole genome shotgun (WGS) entry which is preliminary data.</text>
</comment>